<comment type="caution">
    <text evidence="2">The sequence shown here is derived from an EMBL/GenBank/DDBJ whole genome shotgun (WGS) entry which is preliminary data.</text>
</comment>
<sequence length="215" mass="22422">MLLYADCANIETLKKMDELGVLSGITTNPAILARESAPPAATIANICRAFPGYPVFAQANAMDCGGMVEMAVAYAAISPRVVVKIPACVEGFRAFHKIRAEKLFDNEICITTVTTAAQALLASAAGADYVAPYVGDIGQIGYSGMDTLDAIVAVVAGTHTKVLAAATERAQDMTAAAALGVDIATITPDAAFAALEKPYPITEWYLKLFTEAAKG</sequence>
<dbReference type="Proteomes" id="UP000276301">
    <property type="component" value="Unassembled WGS sequence"/>
</dbReference>
<dbReference type="PANTHER" id="PTHR10683">
    <property type="entry name" value="TRANSALDOLASE"/>
    <property type="match status" value="1"/>
</dbReference>
<dbReference type="PROSITE" id="PS01054">
    <property type="entry name" value="TRANSALDOLASE_1"/>
    <property type="match status" value="1"/>
</dbReference>
<evidence type="ECO:0000313" key="3">
    <source>
        <dbReference type="Proteomes" id="UP000276301"/>
    </source>
</evidence>
<name>A0A498CKS3_9FIRM</name>
<dbReference type="InterPro" id="IPR001585">
    <property type="entry name" value="TAL/FSA"/>
</dbReference>
<proteinExistence type="predicted"/>
<evidence type="ECO:0000313" key="2">
    <source>
        <dbReference type="EMBL" id="RLL09011.1"/>
    </source>
</evidence>
<keyword evidence="1" id="KW-0704">Schiff base</keyword>
<evidence type="ECO:0000256" key="1">
    <source>
        <dbReference type="ARBA" id="ARBA00023270"/>
    </source>
</evidence>
<dbReference type="Pfam" id="PF00923">
    <property type="entry name" value="TAL_FSA"/>
    <property type="match status" value="1"/>
</dbReference>
<gene>
    <name evidence="2" type="ORF">D4A47_10995</name>
</gene>
<dbReference type="PANTHER" id="PTHR10683:SF40">
    <property type="entry name" value="FRUCTOSE-6-PHOSPHATE ALDOLASE 1-RELATED"/>
    <property type="match status" value="1"/>
</dbReference>
<dbReference type="EMBL" id="RCHT01000025">
    <property type="protein sequence ID" value="RLL09011.1"/>
    <property type="molecule type" value="Genomic_DNA"/>
</dbReference>
<dbReference type="InterPro" id="IPR018225">
    <property type="entry name" value="Transaldolase_AS"/>
</dbReference>
<dbReference type="SUPFAM" id="SSF51569">
    <property type="entry name" value="Aldolase"/>
    <property type="match status" value="1"/>
</dbReference>
<evidence type="ECO:0008006" key="4">
    <source>
        <dbReference type="Google" id="ProtNLM"/>
    </source>
</evidence>
<dbReference type="Gene3D" id="3.20.20.70">
    <property type="entry name" value="Aldolase class I"/>
    <property type="match status" value="1"/>
</dbReference>
<accession>A0A498CKS3</accession>
<keyword evidence="3" id="KW-1185">Reference proteome</keyword>
<organism evidence="2 3">
    <name type="scientific">Anaerotruncus massiliensis</name>
    <name type="common">ex Liu et al. 2021</name>
    <dbReference type="NCBI Taxonomy" id="2321404"/>
    <lineage>
        <taxon>Bacteria</taxon>
        <taxon>Bacillati</taxon>
        <taxon>Bacillota</taxon>
        <taxon>Clostridia</taxon>
        <taxon>Eubacteriales</taxon>
        <taxon>Oscillospiraceae</taxon>
        <taxon>Anaerotruncus</taxon>
    </lineage>
</organism>
<protein>
    <recommendedName>
        <fullName evidence="4">Fructose-6-phosphate aldolase</fullName>
    </recommendedName>
</protein>
<dbReference type="AlphaFoldDB" id="A0A498CKS3"/>
<dbReference type="RefSeq" id="WP_121587311.1">
    <property type="nucleotide sequence ID" value="NZ_RCHT01000025.1"/>
</dbReference>
<reference evidence="2 3" key="1">
    <citation type="submission" date="2018-10" db="EMBL/GenBank/DDBJ databases">
        <title>Anaerotruncus faecis sp. nov., isolated from human feces.</title>
        <authorList>
            <person name="Wang Y.-J."/>
        </authorList>
    </citation>
    <scope>NUCLEOTIDE SEQUENCE [LARGE SCALE GENOMIC DNA]</scope>
    <source>
        <strain evidence="2 3">22A2-44</strain>
    </source>
</reference>
<dbReference type="InterPro" id="IPR013785">
    <property type="entry name" value="Aldolase_TIM"/>
</dbReference>
<dbReference type="GO" id="GO:0005975">
    <property type="term" value="P:carbohydrate metabolic process"/>
    <property type="evidence" value="ECO:0007669"/>
    <property type="project" value="InterPro"/>
</dbReference>